<accession>W6QJ81</accession>
<organism evidence="1 2">
    <name type="scientific">Penicillium roqueforti (strain FM164)</name>
    <dbReference type="NCBI Taxonomy" id="1365484"/>
    <lineage>
        <taxon>Eukaryota</taxon>
        <taxon>Fungi</taxon>
        <taxon>Dikarya</taxon>
        <taxon>Ascomycota</taxon>
        <taxon>Pezizomycotina</taxon>
        <taxon>Eurotiomycetes</taxon>
        <taxon>Eurotiomycetidae</taxon>
        <taxon>Eurotiales</taxon>
        <taxon>Aspergillaceae</taxon>
        <taxon>Penicillium</taxon>
    </lineage>
</organism>
<sequence length="98" mass="10741">MPVKLFWPCWQSNVACLNRLASSPVPTFPADALPTSSYCAEGLGLGLGLGLLALYEVHIYTLGNEQRRFINHYLPISNLALVFDSSPNCRLGILATFD</sequence>
<reference evidence="1" key="1">
    <citation type="journal article" date="2014" name="Nat. Commun.">
        <title>Multiple recent horizontal transfers of a large genomic region in cheese making fungi.</title>
        <authorList>
            <person name="Cheeseman K."/>
            <person name="Ropars J."/>
            <person name="Renault P."/>
            <person name="Dupont J."/>
            <person name="Gouzy J."/>
            <person name="Branca A."/>
            <person name="Abraham A.L."/>
            <person name="Ceppi M."/>
            <person name="Conseiller E."/>
            <person name="Debuchy R."/>
            <person name="Malagnac F."/>
            <person name="Goarin A."/>
            <person name="Silar P."/>
            <person name="Lacoste S."/>
            <person name="Sallet E."/>
            <person name="Bensimon A."/>
            <person name="Giraud T."/>
            <person name="Brygoo Y."/>
        </authorList>
    </citation>
    <scope>NUCLEOTIDE SEQUENCE [LARGE SCALE GENOMIC DNA]</scope>
    <source>
        <strain evidence="1">FM164</strain>
    </source>
</reference>
<gene>
    <name evidence="1" type="ORF">PROQFM164_S05g000313</name>
</gene>
<dbReference type="Proteomes" id="UP000030686">
    <property type="component" value="Unassembled WGS sequence"/>
</dbReference>
<name>W6QJ81_PENRF</name>
<dbReference type="EMBL" id="HG792019">
    <property type="protein sequence ID" value="CDM36480.1"/>
    <property type="molecule type" value="Genomic_DNA"/>
</dbReference>
<evidence type="ECO:0000313" key="2">
    <source>
        <dbReference type="Proteomes" id="UP000030686"/>
    </source>
</evidence>
<dbReference type="AlphaFoldDB" id="W6QJ81"/>
<evidence type="ECO:0000313" key="1">
    <source>
        <dbReference type="EMBL" id="CDM36480.1"/>
    </source>
</evidence>
<protein>
    <submittedName>
        <fullName evidence="1">Uncharacterized protein</fullName>
    </submittedName>
</protein>
<proteinExistence type="predicted"/>
<keyword evidence="2" id="KW-1185">Reference proteome</keyword>